<protein>
    <submittedName>
        <fullName evidence="1">Uncharacterized protein</fullName>
    </submittedName>
</protein>
<evidence type="ECO:0000313" key="1">
    <source>
        <dbReference type="EMBL" id="KXG39913.1"/>
    </source>
</evidence>
<name>A0A1B6QPU0_SORBI</name>
<dbReference type="Gramene" id="KXG39913">
    <property type="protein sequence ID" value="KXG39913"/>
    <property type="gene ID" value="SORBI_3001G463700"/>
</dbReference>
<dbReference type="EMBL" id="CM000760">
    <property type="protein sequence ID" value="KXG39913.1"/>
    <property type="molecule type" value="Genomic_DNA"/>
</dbReference>
<organism evidence="1 2">
    <name type="scientific">Sorghum bicolor</name>
    <name type="common">Sorghum</name>
    <name type="synonym">Sorghum vulgare</name>
    <dbReference type="NCBI Taxonomy" id="4558"/>
    <lineage>
        <taxon>Eukaryota</taxon>
        <taxon>Viridiplantae</taxon>
        <taxon>Streptophyta</taxon>
        <taxon>Embryophyta</taxon>
        <taxon>Tracheophyta</taxon>
        <taxon>Spermatophyta</taxon>
        <taxon>Magnoliopsida</taxon>
        <taxon>Liliopsida</taxon>
        <taxon>Poales</taxon>
        <taxon>Poaceae</taxon>
        <taxon>PACMAD clade</taxon>
        <taxon>Panicoideae</taxon>
        <taxon>Andropogonodae</taxon>
        <taxon>Andropogoneae</taxon>
        <taxon>Sorghinae</taxon>
        <taxon>Sorghum</taxon>
    </lineage>
</organism>
<proteinExistence type="predicted"/>
<dbReference type="Proteomes" id="UP000000768">
    <property type="component" value="Chromosome 1"/>
</dbReference>
<keyword evidence="2" id="KW-1185">Reference proteome</keyword>
<accession>A0A1B6QPU0</accession>
<evidence type="ECO:0000313" key="2">
    <source>
        <dbReference type="Proteomes" id="UP000000768"/>
    </source>
</evidence>
<dbReference type="InParanoid" id="A0A1B6QPU0"/>
<sequence length="88" mass="10363">MDDPPELLHTLNKSFGVHIIYIITYKNDMNKTLEKDDLQQDYLELKHMTSFNYGFVYSIFFSFLHTNGKTAIDWTQKANIGKLAFLIR</sequence>
<reference evidence="1 2" key="1">
    <citation type="journal article" date="2009" name="Nature">
        <title>The Sorghum bicolor genome and the diversification of grasses.</title>
        <authorList>
            <person name="Paterson A.H."/>
            <person name="Bowers J.E."/>
            <person name="Bruggmann R."/>
            <person name="Dubchak I."/>
            <person name="Grimwood J."/>
            <person name="Gundlach H."/>
            <person name="Haberer G."/>
            <person name="Hellsten U."/>
            <person name="Mitros T."/>
            <person name="Poliakov A."/>
            <person name="Schmutz J."/>
            <person name="Spannagl M."/>
            <person name="Tang H."/>
            <person name="Wang X."/>
            <person name="Wicker T."/>
            <person name="Bharti A.K."/>
            <person name="Chapman J."/>
            <person name="Feltus F.A."/>
            <person name="Gowik U."/>
            <person name="Grigoriev I.V."/>
            <person name="Lyons E."/>
            <person name="Maher C.A."/>
            <person name="Martis M."/>
            <person name="Narechania A."/>
            <person name="Otillar R.P."/>
            <person name="Penning B.W."/>
            <person name="Salamov A.A."/>
            <person name="Wang Y."/>
            <person name="Zhang L."/>
            <person name="Carpita N.C."/>
            <person name="Freeling M."/>
            <person name="Gingle A.R."/>
            <person name="Hash C.T."/>
            <person name="Keller B."/>
            <person name="Klein P."/>
            <person name="Kresovich S."/>
            <person name="McCann M.C."/>
            <person name="Ming R."/>
            <person name="Peterson D.G."/>
            <person name="Mehboob-ur-Rahman"/>
            <person name="Ware D."/>
            <person name="Westhoff P."/>
            <person name="Mayer K.F."/>
            <person name="Messing J."/>
            <person name="Rokhsar D.S."/>
        </authorList>
    </citation>
    <scope>NUCLEOTIDE SEQUENCE [LARGE SCALE GENOMIC DNA]</scope>
    <source>
        <strain evidence="2">cv. BTx623</strain>
    </source>
</reference>
<dbReference type="AlphaFoldDB" id="A0A1B6QPU0"/>
<reference evidence="2" key="2">
    <citation type="journal article" date="2018" name="Plant J.">
        <title>The Sorghum bicolor reference genome: improved assembly, gene annotations, a transcriptome atlas, and signatures of genome organization.</title>
        <authorList>
            <person name="McCormick R.F."/>
            <person name="Truong S.K."/>
            <person name="Sreedasyam A."/>
            <person name="Jenkins J."/>
            <person name="Shu S."/>
            <person name="Sims D."/>
            <person name="Kennedy M."/>
            <person name="Amirebrahimi M."/>
            <person name="Weers B.D."/>
            <person name="McKinley B."/>
            <person name="Mattison A."/>
            <person name="Morishige D.T."/>
            <person name="Grimwood J."/>
            <person name="Schmutz J."/>
            <person name="Mullet J.E."/>
        </authorList>
    </citation>
    <scope>NUCLEOTIDE SEQUENCE [LARGE SCALE GENOMIC DNA]</scope>
    <source>
        <strain evidence="2">cv. BTx623</strain>
    </source>
</reference>
<gene>
    <name evidence="1" type="ORF">SORBI_3001G463700</name>
</gene>